<dbReference type="GO" id="GO:0008234">
    <property type="term" value="F:cysteine-type peptidase activity"/>
    <property type="evidence" value="ECO:0007669"/>
    <property type="project" value="UniProtKB-KW"/>
</dbReference>
<dbReference type="Gene3D" id="3.90.1720.10">
    <property type="entry name" value="endopeptidase domain like (from Nostoc punctiforme)"/>
    <property type="match status" value="1"/>
</dbReference>
<evidence type="ECO:0000313" key="6">
    <source>
        <dbReference type="Proteomes" id="UP000594749"/>
    </source>
</evidence>
<evidence type="ECO:0000256" key="1">
    <source>
        <dbReference type="ARBA" id="ARBA00022670"/>
    </source>
</evidence>
<proteinExistence type="predicted"/>
<evidence type="ECO:0000256" key="3">
    <source>
        <dbReference type="ARBA" id="ARBA00022807"/>
    </source>
</evidence>
<dbReference type="RefSeq" id="WP_034971548.1">
    <property type="nucleotide sequence ID" value="NZ_CP053842.1"/>
</dbReference>
<feature type="domain" description="NlpC/P60" evidence="4">
    <location>
        <begin position="58"/>
        <end position="179"/>
    </location>
</feature>
<keyword evidence="6" id="KW-1185">Reference proteome</keyword>
<keyword evidence="1" id="KW-0645">Protease</keyword>
<sequence>MIYKVFLKFTIFAIILTGCSTKQSNTPKAPDFMLSDNYFGEIVEFDYNESIGDLLNSVYKYEGSGAGGDCSGFITLLNSKNDEIYFNPNELHKHMTSYRKSEGIYNLYAANKGIFYKDPKPGDLIFFYNTTSNTKNSKKKHITHIGVIRDVYKDGRVSFVHNTRGKNKIDFMNLNRKNVNKTGSITQNSYIVRCQRGDSRCLTSNKFAGYGRVAR</sequence>
<dbReference type="EMBL" id="CP063078">
    <property type="protein sequence ID" value="QOQ87120.1"/>
    <property type="molecule type" value="Genomic_DNA"/>
</dbReference>
<keyword evidence="2" id="KW-0378">Hydrolase</keyword>
<protein>
    <submittedName>
        <fullName evidence="5">C40 family peptidase</fullName>
    </submittedName>
</protein>
<evidence type="ECO:0000313" key="5">
    <source>
        <dbReference type="EMBL" id="QOQ87120.1"/>
    </source>
</evidence>
<dbReference type="Proteomes" id="UP000594749">
    <property type="component" value="Chromosome"/>
</dbReference>
<dbReference type="PROSITE" id="PS51257">
    <property type="entry name" value="PROKAR_LIPOPROTEIN"/>
    <property type="match status" value="1"/>
</dbReference>
<evidence type="ECO:0000256" key="2">
    <source>
        <dbReference type="ARBA" id="ARBA00022801"/>
    </source>
</evidence>
<dbReference type="Pfam" id="PF00877">
    <property type="entry name" value="NLPC_P60"/>
    <property type="match status" value="1"/>
</dbReference>
<accession>A0A7M1LFB7</accession>
<keyword evidence="3" id="KW-0788">Thiol protease</keyword>
<name>A0A7M1LFB7_9BACT</name>
<reference evidence="5 6" key="1">
    <citation type="submission" date="2020-10" db="EMBL/GenBank/DDBJ databases">
        <title>Campylobacter and Helicobacter PacBio genomes.</title>
        <authorList>
            <person name="Lane C."/>
        </authorList>
    </citation>
    <scope>NUCLEOTIDE SEQUENCE [LARGE SCALE GENOMIC DNA]</scope>
    <source>
        <strain evidence="5 6">2016D-0077</strain>
    </source>
</reference>
<gene>
    <name evidence="5" type="ORF">IMC76_07865</name>
</gene>
<organism evidence="5 6">
    <name type="scientific">Campylobacter corcagiensis</name>
    <dbReference type="NCBI Taxonomy" id="1448857"/>
    <lineage>
        <taxon>Bacteria</taxon>
        <taxon>Pseudomonadati</taxon>
        <taxon>Campylobacterota</taxon>
        <taxon>Epsilonproteobacteria</taxon>
        <taxon>Campylobacterales</taxon>
        <taxon>Campylobacteraceae</taxon>
        <taxon>Campylobacter</taxon>
    </lineage>
</organism>
<evidence type="ECO:0000259" key="4">
    <source>
        <dbReference type="Pfam" id="PF00877"/>
    </source>
</evidence>
<dbReference type="AlphaFoldDB" id="A0A7M1LFB7"/>
<dbReference type="GO" id="GO:0006508">
    <property type="term" value="P:proteolysis"/>
    <property type="evidence" value="ECO:0007669"/>
    <property type="project" value="UniProtKB-KW"/>
</dbReference>
<dbReference type="OrthoDB" id="5338761at2"/>
<dbReference type="InterPro" id="IPR000064">
    <property type="entry name" value="NLP_P60_dom"/>
</dbReference>